<feature type="transmembrane region" description="Helical" evidence="1">
    <location>
        <begin position="253"/>
        <end position="269"/>
    </location>
</feature>
<keyword evidence="3" id="KW-0808">Transferase</keyword>
<reference evidence="3 4" key="1">
    <citation type="submission" date="2022-04" db="EMBL/GenBank/DDBJ databases">
        <title>Human microbiome associated bacterial genomes.</title>
        <authorList>
            <person name="Sandstrom S."/>
            <person name="Salamzade R."/>
            <person name="Kalan L.R."/>
        </authorList>
    </citation>
    <scope>NUCLEOTIDE SEQUENCE [LARGE SCALE GENOMIC DNA]</scope>
    <source>
        <strain evidence="4">p3-SID1799</strain>
    </source>
</reference>
<feature type="transmembrane region" description="Helical" evidence="1">
    <location>
        <begin position="53"/>
        <end position="70"/>
    </location>
</feature>
<evidence type="ECO:0000259" key="2">
    <source>
        <dbReference type="Pfam" id="PF01757"/>
    </source>
</evidence>
<keyword evidence="4" id="KW-1185">Reference proteome</keyword>
<proteinExistence type="predicted"/>
<evidence type="ECO:0000313" key="3">
    <source>
        <dbReference type="EMBL" id="MCT2041763.1"/>
    </source>
</evidence>
<keyword evidence="1" id="KW-1133">Transmembrane helix</keyword>
<dbReference type="EMBL" id="JALXSQ010000001">
    <property type="protein sequence ID" value="MCT2041763.1"/>
    <property type="molecule type" value="Genomic_DNA"/>
</dbReference>
<feature type="domain" description="Acyltransferase 3" evidence="2">
    <location>
        <begin position="15"/>
        <end position="345"/>
    </location>
</feature>
<accession>A0ABT2HTX6</accession>
<dbReference type="InterPro" id="IPR050879">
    <property type="entry name" value="Acyltransferase_3"/>
</dbReference>
<dbReference type="GO" id="GO:0016746">
    <property type="term" value="F:acyltransferase activity"/>
    <property type="evidence" value="ECO:0007669"/>
    <property type="project" value="UniProtKB-KW"/>
</dbReference>
<feature type="transmembrane region" description="Helical" evidence="1">
    <location>
        <begin position="329"/>
        <end position="350"/>
    </location>
</feature>
<organism evidence="3 4">
    <name type="scientific">Pseudoclavibacter albus</name>
    <dbReference type="NCBI Taxonomy" id="272241"/>
    <lineage>
        <taxon>Bacteria</taxon>
        <taxon>Bacillati</taxon>
        <taxon>Actinomycetota</taxon>
        <taxon>Actinomycetes</taxon>
        <taxon>Micrococcales</taxon>
        <taxon>Microbacteriaceae</taxon>
        <taxon>Pseudoclavibacter</taxon>
    </lineage>
</organism>
<feature type="transmembrane region" description="Helical" evidence="1">
    <location>
        <begin position="197"/>
        <end position="216"/>
    </location>
</feature>
<dbReference type="InterPro" id="IPR002656">
    <property type="entry name" value="Acyl_transf_3_dom"/>
</dbReference>
<feature type="transmembrane region" description="Helical" evidence="1">
    <location>
        <begin position="305"/>
        <end position="323"/>
    </location>
</feature>
<feature type="transmembrane region" description="Helical" evidence="1">
    <location>
        <begin position="91"/>
        <end position="111"/>
    </location>
</feature>
<evidence type="ECO:0000256" key="1">
    <source>
        <dbReference type="SAM" id="Phobius"/>
    </source>
</evidence>
<feature type="transmembrane region" description="Helical" evidence="1">
    <location>
        <begin position="21"/>
        <end position="41"/>
    </location>
</feature>
<feature type="transmembrane region" description="Helical" evidence="1">
    <location>
        <begin position="174"/>
        <end position="190"/>
    </location>
</feature>
<dbReference type="Proteomes" id="UP001525379">
    <property type="component" value="Unassembled WGS sequence"/>
</dbReference>
<evidence type="ECO:0000313" key="4">
    <source>
        <dbReference type="Proteomes" id="UP001525379"/>
    </source>
</evidence>
<gene>
    <name evidence="3" type="ORF">M3D15_00170</name>
</gene>
<keyword evidence="1" id="KW-0812">Transmembrane</keyword>
<keyword evidence="1" id="KW-0472">Membrane</keyword>
<keyword evidence="3" id="KW-0012">Acyltransferase</keyword>
<dbReference type="PANTHER" id="PTHR23028">
    <property type="entry name" value="ACETYLTRANSFERASE"/>
    <property type="match status" value="1"/>
</dbReference>
<sequence length="408" mass="45993">MPLTLDQAFNPRANSIGFLRWLMAFAVIFSHSGPLAGFYGGEDLGAGISGEQSLGGVAVAGFFFFSGFLITKSRMGKSTIFRYFWRRILRIFPAFWTALLVTAFVLAPIAWNHQHGTMDGYWNAEQESPLTYFLNNMFLELNQRNIASMGDTLPFAAHGGHDWNGSAWTLEYEFKAYIIVGLLGLFGVLANRWIAGFVAVSLITVNALQWGGAMNVGTGVYELFGNPYNAMFFAPFAFGMLFALFGDKIPIDDRIMCFGVVLAILAYVNGGWNVWGQYAFLYVLMWIAVRATALNNWEKYGDFSYGIYIFAWPVMTFSAFFGLHETGWFVYHLVIIVVTHILAFCSWHLIEKPAMSLKNWTPKWLAKILKWGTPAVDSVKRRLVNPDFSSSNFAKRLRLEREDAEVQA</sequence>
<feature type="transmembrane region" description="Helical" evidence="1">
    <location>
        <begin position="228"/>
        <end position="246"/>
    </location>
</feature>
<name>A0ABT2HTX6_9MICO</name>
<comment type="caution">
    <text evidence="3">The sequence shown here is derived from an EMBL/GenBank/DDBJ whole genome shotgun (WGS) entry which is preliminary data.</text>
</comment>
<dbReference type="PANTHER" id="PTHR23028:SF53">
    <property type="entry name" value="ACYL_TRANSF_3 DOMAIN-CONTAINING PROTEIN"/>
    <property type="match status" value="1"/>
</dbReference>
<dbReference type="RefSeq" id="WP_260103556.1">
    <property type="nucleotide sequence ID" value="NZ_JALXSQ010000001.1"/>
</dbReference>
<protein>
    <submittedName>
        <fullName evidence="3">Acyltransferase</fullName>
    </submittedName>
</protein>
<dbReference type="Pfam" id="PF01757">
    <property type="entry name" value="Acyl_transf_3"/>
    <property type="match status" value="1"/>
</dbReference>